<comment type="caution">
    <text evidence="2">The sequence shown here is derived from an EMBL/GenBank/DDBJ whole genome shotgun (WGS) entry which is preliminary data.</text>
</comment>
<feature type="compositionally biased region" description="Basic and acidic residues" evidence="1">
    <location>
        <begin position="22"/>
        <end position="31"/>
    </location>
</feature>
<dbReference type="Proteomes" id="UP000279236">
    <property type="component" value="Unassembled WGS sequence"/>
</dbReference>
<feature type="compositionally biased region" description="Low complexity" evidence="1">
    <location>
        <begin position="119"/>
        <end position="133"/>
    </location>
</feature>
<feature type="region of interest" description="Disordered" evidence="1">
    <location>
        <begin position="1"/>
        <end position="60"/>
    </location>
</feature>
<sequence length="233" mass="25251">MSYFTTQKGQLAPQSPPWDDNAEQHDSHDDSQSTDWSPMCPLHQTVERAQMHSPVRPGDPSILSWRAAMFTPVAQNSTALQTPPQSPLEAIPELDPQSDASDTSFVDPYPADLDENEDYGYYTDSESSSEDSYASSYTLSIIWEEDEAGEVNEDMEACVGTEQGSSSGPHSAGIDLDCVLDLTALAQTHKDSANTGREPDSPGSSSSSGRLRRIHGERDLRDAARAQGDASVP</sequence>
<feature type="region of interest" description="Disordered" evidence="1">
    <location>
        <begin position="77"/>
        <end position="133"/>
    </location>
</feature>
<organism evidence="2 3">
    <name type="scientific">Apiotrichum porosum</name>
    <dbReference type="NCBI Taxonomy" id="105984"/>
    <lineage>
        <taxon>Eukaryota</taxon>
        <taxon>Fungi</taxon>
        <taxon>Dikarya</taxon>
        <taxon>Basidiomycota</taxon>
        <taxon>Agaricomycotina</taxon>
        <taxon>Tremellomycetes</taxon>
        <taxon>Trichosporonales</taxon>
        <taxon>Trichosporonaceae</taxon>
        <taxon>Apiotrichum</taxon>
    </lineage>
</organism>
<feature type="compositionally biased region" description="Basic and acidic residues" evidence="1">
    <location>
        <begin position="214"/>
        <end position="224"/>
    </location>
</feature>
<evidence type="ECO:0000256" key="1">
    <source>
        <dbReference type="SAM" id="MobiDB-lite"/>
    </source>
</evidence>
<proteinExistence type="predicted"/>
<dbReference type="RefSeq" id="XP_028478417.1">
    <property type="nucleotide sequence ID" value="XM_028621965.1"/>
</dbReference>
<accession>A0A427Y1K4</accession>
<keyword evidence="3" id="KW-1185">Reference proteome</keyword>
<evidence type="ECO:0000313" key="2">
    <source>
        <dbReference type="EMBL" id="RSH84969.1"/>
    </source>
</evidence>
<protein>
    <submittedName>
        <fullName evidence="2">Uncharacterized protein</fullName>
    </submittedName>
</protein>
<feature type="region of interest" description="Disordered" evidence="1">
    <location>
        <begin position="189"/>
        <end position="233"/>
    </location>
</feature>
<name>A0A427Y1K4_9TREE</name>
<feature type="compositionally biased region" description="Basic and acidic residues" evidence="1">
    <location>
        <begin position="189"/>
        <end position="200"/>
    </location>
</feature>
<reference evidence="2 3" key="1">
    <citation type="submission" date="2018-11" db="EMBL/GenBank/DDBJ databases">
        <title>Genome sequence of Apiotrichum porosum DSM 27194.</title>
        <authorList>
            <person name="Aliyu H."/>
            <person name="Gorte O."/>
            <person name="Ochsenreither K."/>
        </authorList>
    </citation>
    <scope>NUCLEOTIDE SEQUENCE [LARGE SCALE GENOMIC DNA]</scope>
    <source>
        <strain evidence="2 3">DSM 27194</strain>
    </source>
</reference>
<evidence type="ECO:0000313" key="3">
    <source>
        <dbReference type="Proteomes" id="UP000279236"/>
    </source>
</evidence>
<dbReference type="AlphaFoldDB" id="A0A427Y1K4"/>
<feature type="compositionally biased region" description="Polar residues" evidence="1">
    <location>
        <begin position="1"/>
        <end position="13"/>
    </location>
</feature>
<dbReference type="GeneID" id="39591082"/>
<dbReference type="EMBL" id="RSCE01000003">
    <property type="protein sequence ID" value="RSH84969.1"/>
    <property type="molecule type" value="Genomic_DNA"/>
</dbReference>
<gene>
    <name evidence="2" type="ORF">EHS24_006539</name>
</gene>